<dbReference type="EMBL" id="CP137640">
    <property type="protein sequence ID" value="WVX78956.1"/>
    <property type="molecule type" value="Genomic_DNA"/>
</dbReference>
<gene>
    <name evidence="3" type="ORF">R4Z09_16750</name>
</gene>
<feature type="domain" description="YtkA-like" evidence="2">
    <location>
        <begin position="35"/>
        <end position="113"/>
    </location>
</feature>
<dbReference type="Pfam" id="PF13115">
    <property type="entry name" value="YtkA"/>
    <property type="match status" value="1"/>
</dbReference>
<dbReference type="PROSITE" id="PS51257">
    <property type="entry name" value="PROKAR_LIPOPROTEIN"/>
    <property type="match status" value="1"/>
</dbReference>
<evidence type="ECO:0000313" key="4">
    <source>
        <dbReference type="Proteomes" id="UP001357223"/>
    </source>
</evidence>
<evidence type="ECO:0000259" key="2">
    <source>
        <dbReference type="Pfam" id="PF13115"/>
    </source>
</evidence>
<name>A0ABZ2C690_9BACI</name>
<dbReference type="Proteomes" id="UP001357223">
    <property type="component" value="Chromosome"/>
</dbReference>
<keyword evidence="1" id="KW-0732">Signal</keyword>
<protein>
    <submittedName>
        <fullName evidence="3">FixH family protein</fullName>
    </submittedName>
</protein>
<organism evidence="3 4">
    <name type="scientific">Niallia oryzisoli</name>
    <dbReference type="NCBI Taxonomy" id="1737571"/>
    <lineage>
        <taxon>Bacteria</taxon>
        <taxon>Bacillati</taxon>
        <taxon>Bacillota</taxon>
        <taxon>Bacilli</taxon>
        <taxon>Bacillales</taxon>
        <taxon>Bacillaceae</taxon>
        <taxon>Niallia</taxon>
    </lineage>
</organism>
<evidence type="ECO:0000256" key="1">
    <source>
        <dbReference type="SAM" id="SignalP"/>
    </source>
</evidence>
<keyword evidence="4" id="KW-1185">Reference proteome</keyword>
<dbReference type="InterPro" id="IPR032693">
    <property type="entry name" value="YtkA-like_dom"/>
</dbReference>
<evidence type="ECO:0000313" key="3">
    <source>
        <dbReference type="EMBL" id="WVX78956.1"/>
    </source>
</evidence>
<accession>A0ABZ2C690</accession>
<feature type="signal peptide" evidence="1">
    <location>
        <begin position="1"/>
        <end position="20"/>
    </location>
</feature>
<reference evidence="3 4" key="1">
    <citation type="submission" date="2023-10" db="EMBL/GenBank/DDBJ databases">
        <title>Niallia locisalis sp.nov. isolated from a salt pond sample.</title>
        <authorList>
            <person name="Li X.-J."/>
            <person name="Dong L."/>
        </authorList>
    </citation>
    <scope>NUCLEOTIDE SEQUENCE [LARGE SCALE GENOMIC DNA]</scope>
    <source>
        <strain evidence="3 4">DSM 29761</strain>
    </source>
</reference>
<feature type="chain" id="PRO_5046960553" evidence="1">
    <location>
        <begin position="21"/>
        <end position="145"/>
    </location>
</feature>
<dbReference type="RefSeq" id="WP_338447890.1">
    <property type="nucleotide sequence ID" value="NZ_CP137640.1"/>
</dbReference>
<proteinExistence type="predicted"/>
<sequence>MKKKLFALLLILAAILSACSGSKEKEKEEMTPQFLDVQLTVNPEQGKVNEPVTFEAKVTYGDKKVTDPDSIDFEIWLANDENHEKIIPEHMGNGVFKIEKTFTAEGTYYVYAHVTAENMHNMPKKEFVIGTPSEPEDSNTSTIME</sequence>